<dbReference type="SUPFAM" id="SSF56801">
    <property type="entry name" value="Acetyl-CoA synthetase-like"/>
    <property type="match status" value="1"/>
</dbReference>
<comment type="caution">
    <text evidence="5">The sequence shown here is derived from an EMBL/GenBank/DDBJ whole genome shotgun (WGS) entry which is preliminary data.</text>
</comment>
<evidence type="ECO:0000256" key="2">
    <source>
        <dbReference type="ARBA" id="ARBA00022553"/>
    </source>
</evidence>
<dbReference type="InterPro" id="IPR000873">
    <property type="entry name" value="AMP-dep_synth/lig_dom"/>
</dbReference>
<sequence>MANPGTTTVHRRTLSTTSSRALLAVADDHRIDPEIVVAAGLVAYRGPGPATTAPRVGVAVSGGARIAPVDLPVSARHTVSGLIVRVGACVDAPVDPDPTVAPRDVAVAAGGTEDVTAALAAVPVVVWCTVGRSGEVTLELSTVGGEDHGDHLGRFVEFLGRFVVAGRAPVGSLQVVSEAERVHILDEWNATAELTAPATLVDLLEMGMSRDPDRAAVVTTDGVISHGDLDCYANRVARALLATGVSPGSVVGVLCESTPAAMVATLAVLRAGGSVLVLSTRSTAPETIVRIAEARATRVVTDIAAAAVVPPWVEIVSIDDEELVYHPDEPVTVDDGAGRGHLHAVAEVVIHRRGDELAALSTSHGALANRLAWTLSAWAGDRDADDMQVVVPVHAHKLRDVCDIIWTLVLGATAHVTVGHGYDRPLAGTGAVAEAGGAAFRTGEDRRPGWNVEAYVLDAHLRLVPPGTTGDLYVAGVQLAHGWSRDPSGTANHFVANPFRPGERMVRVGQVASPGGRTERSDTDVLRRVVAAVGTADAVGSRTARTDEYRPAGSGFPTR</sequence>
<keyword evidence="1" id="KW-0596">Phosphopantetheine</keyword>
<dbReference type="InterPro" id="IPR042099">
    <property type="entry name" value="ANL_N_sf"/>
</dbReference>
<reference evidence="6" key="1">
    <citation type="journal article" date="2019" name="Int. J. Syst. Evol. Microbiol.">
        <title>The Global Catalogue of Microorganisms (GCM) 10K type strain sequencing project: providing services to taxonomists for standard genome sequencing and annotation.</title>
        <authorList>
            <consortium name="The Broad Institute Genomics Platform"/>
            <consortium name="The Broad Institute Genome Sequencing Center for Infectious Disease"/>
            <person name="Wu L."/>
            <person name="Ma J."/>
        </authorList>
    </citation>
    <scope>NUCLEOTIDE SEQUENCE [LARGE SCALE GENOMIC DNA]</scope>
    <source>
        <strain evidence="6">CCUG 50873</strain>
    </source>
</reference>
<proteinExistence type="predicted"/>
<evidence type="ECO:0000259" key="4">
    <source>
        <dbReference type="Pfam" id="PF00501"/>
    </source>
</evidence>
<feature type="domain" description="AMP-dependent synthetase/ligase" evidence="4">
    <location>
        <begin position="209"/>
        <end position="311"/>
    </location>
</feature>
<feature type="region of interest" description="Disordered" evidence="3">
    <location>
        <begin position="540"/>
        <end position="559"/>
    </location>
</feature>
<keyword evidence="2" id="KW-0597">Phosphoprotein</keyword>
<accession>A0ABW3GCV8</accession>
<dbReference type="EMBL" id="JBHTIL010000001">
    <property type="protein sequence ID" value="MFD0926549.1"/>
    <property type="molecule type" value="Genomic_DNA"/>
</dbReference>
<dbReference type="Gene3D" id="3.40.50.12780">
    <property type="entry name" value="N-terminal domain of ligase-like"/>
    <property type="match status" value="1"/>
</dbReference>
<name>A0ABW3GCV8_9NOCA</name>
<evidence type="ECO:0000256" key="3">
    <source>
        <dbReference type="SAM" id="MobiDB-lite"/>
    </source>
</evidence>
<dbReference type="Proteomes" id="UP001597068">
    <property type="component" value="Unassembled WGS sequence"/>
</dbReference>
<evidence type="ECO:0000313" key="6">
    <source>
        <dbReference type="Proteomes" id="UP001597068"/>
    </source>
</evidence>
<dbReference type="RefSeq" id="WP_253645582.1">
    <property type="nucleotide sequence ID" value="NZ_BAAAMO010000002.1"/>
</dbReference>
<evidence type="ECO:0000256" key="1">
    <source>
        <dbReference type="ARBA" id="ARBA00022450"/>
    </source>
</evidence>
<organism evidence="5 6">
    <name type="scientific">Williamsia deligens</name>
    <dbReference type="NCBI Taxonomy" id="321325"/>
    <lineage>
        <taxon>Bacteria</taxon>
        <taxon>Bacillati</taxon>
        <taxon>Actinomycetota</taxon>
        <taxon>Actinomycetes</taxon>
        <taxon>Mycobacteriales</taxon>
        <taxon>Nocardiaceae</taxon>
        <taxon>Williamsia</taxon>
    </lineage>
</organism>
<dbReference type="Gene3D" id="2.30.38.10">
    <property type="entry name" value="Luciferase, Domain 3"/>
    <property type="match status" value="1"/>
</dbReference>
<keyword evidence="6" id="KW-1185">Reference proteome</keyword>
<evidence type="ECO:0000313" key="5">
    <source>
        <dbReference type="EMBL" id="MFD0926549.1"/>
    </source>
</evidence>
<dbReference type="PANTHER" id="PTHR44845">
    <property type="entry name" value="CARRIER DOMAIN-CONTAINING PROTEIN"/>
    <property type="match status" value="1"/>
</dbReference>
<gene>
    <name evidence="5" type="ORF">ACFQ04_12465</name>
</gene>
<dbReference type="Pfam" id="PF00501">
    <property type="entry name" value="AMP-binding"/>
    <property type="match status" value="1"/>
</dbReference>
<dbReference type="PANTHER" id="PTHR44845:SF6">
    <property type="entry name" value="BETA-ALANINE-ACTIVATING ENZYME"/>
    <property type="match status" value="1"/>
</dbReference>
<protein>
    <submittedName>
        <fullName evidence="5">AMP-binding protein</fullName>
    </submittedName>
</protein>